<keyword evidence="1 7" id="KW-0489">Methyltransferase</keyword>
<feature type="binding site" evidence="5">
    <location>
        <position position="327"/>
    </location>
    <ligand>
        <name>S-adenosyl-L-methionine</name>
        <dbReference type="ChEBI" id="CHEBI:59789"/>
    </ligand>
</feature>
<feature type="binding site" evidence="5">
    <location>
        <begin position="428"/>
        <end position="429"/>
    </location>
    <ligand>
        <name>S-adenosyl-L-methionine</name>
        <dbReference type="ChEBI" id="CHEBI:59789"/>
    </ligand>
</feature>
<dbReference type="Gene3D" id="3.20.20.150">
    <property type="entry name" value="Divalent-metal-dependent TIM barrel enzymes"/>
    <property type="match status" value="1"/>
</dbReference>
<reference evidence="11 12" key="1">
    <citation type="submission" date="2016-03" db="EMBL/GenBank/DDBJ databases">
        <authorList>
            <person name="Devillers H."/>
        </authorList>
    </citation>
    <scope>NUCLEOTIDE SEQUENCE [LARGE SCALE GENOMIC DNA]</scope>
    <source>
        <strain evidence="11">CBS 11717</strain>
    </source>
</reference>
<dbReference type="InterPro" id="IPR035247">
    <property type="entry name" value="PRMT5_TIM"/>
</dbReference>
<keyword evidence="12" id="KW-1185">Reference proteome</keyword>
<evidence type="ECO:0000313" key="12">
    <source>
        <dbReference type="Proteomes" id="UP000191024"/>
    </source>
</evidence>
<dbReference type="Pfam" id="PF17286">
    <property type="entry name" value="PRMT5_C"/>
    <property type="match status" value="1"/>
</dbReference>
<dbReference type="SUPFAM" id="SSF53335">
    <property type="entry name" value="S-adenosyl-L-methionine-dependent methyltransferases"/>
    <property type="match status" value="1"/>
</dbReference>
<dbReference type="PANTHER" id="PTHR10738:SF0">
    <property type="entry name" value="PROTEIN ARGININE N-METHYLTRANSFERASE 5"/>
    <property type="match status" value="1"/>
</dbReference>
<dbReference type="InterPro" id="IPR035075">
    <property type="entry name" value="PRMT5"/>
</dbReference>
<feature type="binding site" evidence="5">
    <location>
        <begin position="336"/>
        <end position="337"/>
    </location>
    <ligand>
        <name>S-adenosyl-L-methionine</name>
        <dbReference type="ChEBI" id="CHEBI:59789"/>
    </ligand>
</feature>
<keyword evidence="2 7" id="KW-0808">Transferase</keyword>
<evidence type="ECO:0000259" key="10">
    <source>
        <dbReference type="Pfam" id="PF17286"/>
    </source>
</evidence>
<dbReference type="EMBL" id="LT598463">
    <property type="protein sequence ID" value="SCU88305.1"/>
    <property type="molecule type" value="Genomic_DNA"/>
</dbReference>
<sequence>MKSNVFVGLKPGPTIRDLDRYSEFGFDYLLLPVTNYRYRDRVKKVFKDYLARSFDVGGFKAPEPQLQELGIAPFVGQKNSLRFVGLISSWLELESDDPFVQELSYQVLVNEYEYACFAGIEHLIMAPPRNLNRLTQYAQTIARLLGRFDENYQFKNSPIISISLPMFEDTDPFSTWELWTTVRKRCNYHPKLCISLALPRSKMPAHVLQRWLSEPVVCLLVSSSIFAINQYNYPVLSKYNQQTINKFQRINGNSQYQFGEFCVFLHGTEKYASTIKGEESAFLDYINYLLKRGDDRALAEGLTLGSREPCILPPLDTLSQHLSDETYNTFEKDKMKYDLYEQAVTQALDDVILERQEHVTSSSASPIVILVAGAGRGPLVDRVFRICKTTIQQRVRIIALEKNPHALLYLQKKKFDSWKDAVEVVKSDMRSWQSSTQVDICISELLGSFGCNELSPECLASIEKRNCTPFTKFIPQSYTSYLAPVSAPLIYQKLKFMNEGACFEKPWVIHNIPHATVSSKVNELWSFNHPSVNSTQSFSKFVTTAFKIKNKAEVHGLVGYFSAVLYKSVYLSILPHDCSIKFADALPSAHELNSDDQQSTLCQQVKRTSNLQSWSPIFFPLKQPMFVTDDTEFEVSISRSSSWVEAKCWYEWCVSSFVYLVASQSSTRKSQASERLSDKVQKHCGTGITPPPTLGIQSAFGQFQPSLGYSNGSEIGTEDGLESDMFDNPETGMDFSTHQQSGWQSLKDVHGLGVSTLPVFDLQMQNDGIPSAKTPTLDEEYHVRVKTSASETHNVGGRAHSMPLA</sequence>
<feature type="binding site" evidence="5">
    <location>
        <position position="401"/>
    </location>
    <ligand>
        <name>S-adenosyl-L-methionine</name>
        <dbReference type="ChEBI" id="CHEBI:59789"/>
    </ligand>
</feature>
<evidence type="ECO:0000256" key="3">
    <source>
        <dbReference type="ARBA" id="ARBA00022691"/>
    </source>
</evidence>
<accession>A0A1G4JDN7</accession>
<feature type="site" description="Critical for specifying symmetric addition of methyl groups" evidence="6">
    <location>
        <position position="330"/>
    </location>
</feature>
<name>A0A1G4JDN7_9SACH</name>
<dbReference type="InterPro" id="IPR035248">
    <property type="entry name" value="PRMT5_C"/>
</dbReference>
<feature type="domain" description="PRMT5 TIM barrel" evidence="9">
    <location>
        <begin position="25"/>
        <end position="292"/>
    </location>
</feature>
<dbReference type="Pfam" id="PF05185">
    <property type="entry name" value="PRMT5"/>
    <property type="match status" value="1"/>
</dbReference>
<dbReference type="InterPro" id="IPR025799">
    <property type="entry name" value="Arg_MeTrfase"/>
</dbReference>
<dbReference type="GO" id="GO:0006355">
    <property type="term" value="P:regulation of DNA-templated transcription"/>
    <property type="evidence" value="ECO:0007669"/>
    <property type="project" value="TreeGrafter"/>
</dbReference>
<evidence type="ECO:0000256" key="5">
    <source>
        <dbReference type="PIRSR" id="PIRSR015894-2"/>
    </source>
</evidence>
<dbReference type="Gene3D" id="2.70.160.11">
    <property type="entry name" value="Hnrnp arginine n-methyltransferase1"/>
    <property type="match status" value="1"/>
</dbReference>
<dbReference type="OrthoDB" id="1368803at2759"/>
<protein>
    <submittedName>
        <fullName evidence="11">LAMI_0D09582g1_1</fullName>
    </submittedName>
</protein>
<dbReference type="GO" id="GO:0005829">
    <property type="term" value="C:cytosol"/>
    <property type="evidence" value="ECO:0007669"/>
    <property type="project" value="TreeGrafter"/>
</dbReference>
<dbReference type="InterPro" id="IPR029063">
    <property type="entry name" value="SAM-dependent_MTases_sf"/>
</dbReference>
<evidence type="ECO:0000256" key="1">
    <source>
        <dbReference type="ARBA" id="ARBA00022603"/>
    </source>
</evidence>
<dbReference type="CDD" id="cd02440">
    <property type="entry name" value="AdoMet_MTases"/>
    <property type="match status" value="1"/>
</dbReference>
<evidence type="ECO:0000313" key="11">
    <source>
        <dbReference type="EMBL" id="SCU88305.1"/>
    </source>
</evidence>
<evidence type="ECO:0000259" key="9">
    <source>
        <dbReference type="Pfam" id="PF17285"/>
    </source>
</evidence>
<evidence type="ECO:0000259" key="8">
    <source>
        <dbReference type="Pfam" id="PF05185"/>
    </source>
</evidence>
<feature type="domain" description="PRMT5 arginine-N-methyltransferase" evidence="8">
    <location>
        <begin position="308"/>
        <end position="471"/>
    </location>
</feature>
<evidence type="ECO:0000256" key="4">
    <source>
        <dbReference type="PIRSR" id="PIRSR015894-1"/>
    </source>
</evidence>
<keyword evidence="3 5" id="KW-0949">S-adenosyl-L-methionine</keyword>
<dbReference type="GO" id="GO:0005634">
    <property type="term" value="C:nucleus"/>
    <property type="evidence" value="ECO:0007669"/>
    <property type="project" value="TreeGrafter"/>
</dbReference>
<dbReference type="Proteomes" id="UP000191024">
    <property type="component" value="Chromosome D"/>
</dbReference>
<feature type="domain" description="PRMT5 oligomerisation" evidence="10">
    <location>
        <begin position="477"/>
        <end position="801"/>
    </location>
</feature>
<dbReference type="STRING" id="1230905.A0A1G4JDN7"/>
<feature type="active site" description="Proton donor/acceptor" evidence="4">
    <location>
        <position position="453"/>
    </location>
</feature>
<evidence type="ECO:0000256" key="7">
    <source>
        <dbReference type="PROSITE-ProRule" id="PRU01015"/>
    </source>
</evidence>
<gene>
    <name evidence="11" type="ORF">LAMI_0D09582G</name>
</gene>
<proteinExistence type="predicted"/>
<evidence type="ECO:0000256" key="6">
    <source>
        <dbReference type="PIRSR" id="PIRSR015894-3"/>
    </source>
</evidence>
<dbReference type="Gene3D" id="3.40.50.150">
    <property type="entry name" value="Vaccinia Virus protein VP39"/>
    <property type="match status" value="1"/>
</dbReference>
<dbReference type="PANTHER" id="PTHR10738">
    <property type="entry name" value="PROTEIN ARGININE N-METHYLTRANSFERASE 5"/>
    <property type="match status" value="1"/>
</dbReference>
<organism evidence="11 12">
    <name type="scientific">Lachancea mirantina</name>
    <dbReference type="NCBI Taxonomy" id="1230905"/>
    <lineage>
        <taxon>Eukaryota</taxon>
        <taxon>Fungi</taxon>
        <taxon>Dikarya</taxon>
        <taxon>Ascomycota</taxon>
        <taxon>Saccharomycotina</taxon>
        <taxon>Saccharomycetes</taxon>
        <taxon>Saccharomycetales</taxon>
        <taxon>Saccharomycetaceae</taxon>
        <taxon>Lachancea</taxon>
    </lineage>
</organism>
<dbReference type="PROSITE" id="PS51678">
    <property type="entry name" value="SAM_MT_PRMT"/>
    <property type="match status" value="1"/>
</dbReference>
<dbReference type="Pfam" id="PF17285">
    <property type="entry name" value="PRMT5_TIM"/>
    <property type="match status" value="1"/>
</dbReference>
<dbReference type="AlphaFoldDB" id="A0A1G4JDN7"/>
<feature type="active site" description="Proton donor/acceptor" evidence="4">
    <location>
        <position position="444"/>
    </location>
</feature>
<dbReference type="GO" id="GO:0016274">
    <property type="term" value="F:protein-arginine N-methyltransferase activity"/>
    <property type="evidence" value="ECO:0007669"/>
    <property type="project" value="InterPro"/>
</dbReference>
<evidence type="ECO:0000256" key="2">
    <source>
        <dbReference type="ARBA" id="ARBA00022679"/>
    </source>
</evidence>
<dbReference type="GO" id="GO:0032259">
    <property type="term" value="P:methylation"/>
    <property type="evidence" value="ECO:0007669"/>
    <property type="project" value="UniProtKB-KW"/>
</dbReference>